<accession>C3Z222</accession>
<evidence type="ECO:0000256" key="3">
    <source>
        <dbReference type="SAM" id="SignalP"/>
    </source>
</evidence>
<feature type="signal peptide" evidence="3">
    <location>
        <begin position="1"/>
        <end position="19"/>
    </location>
</feature>
<sequence length="120" mass="12548">MGPMSVVPVVVALLMTGYGASVSGECPSACTCNSNVVSCENKELKTVPTVPSDTTKLLLDGNGIASLDGLVAQTLPNLKLGLIHCHEETPKLGANIAVSCHEFLEEQEQVSPNTPRLGLF</sequence>
<gene>
    <name evidence="5" type="ORF">BRAFLDRAFT_78917</name>
</gene>
<dbReference type="InParanoid" id="C3Z222"/>
<organism>
    <name type="scientific">Branchiostoma floridae</name>
    <name type="common">Florida lancelet</name>
    <name type="synonym">Amphioxus</name>
    <dbReference type="NCBI Taxonomy" id="7739"/>
    <lineage>
        <taxon>Eukaryota</taxon>
        <taxon>Metazoa</taxon>
        <taxon>Chordata</taxon>
        <taxon>Cephalochordata</taxon>
        <taxon>Leptocardii</taxon>
        <taxon>Amphioxiformes</taxon>
        <taxon>Branchiostomatidae</taxon>
        <taxon>Branchiostoma</taxon>
    </lineage>
</organism>
<dbReference type="AlphaFoldDB" id="C3Z222"/>
<proteinExistence type="predicted"/>
<protein>
    <recommendedName>
        <fullName evidence="4">LRRNT domain-containing protein</fullName>
    </recommendedName>
</protein>
<dbReference type="EMBL" id="GG666573">
    <property type="protein sequence ID" value="EEN53539.1"/>
    <property type="molecule type" value="Genomic_DNA"/>
</dbReference>
<feature type="chain" id="PRO_5002934241" description="LRRNT domain-containing protein" evidence="3">
    <location>
        <begin position="20"/>
        <end position="120"/>
    </location>
</feature>
<dbReference type="InterPro" id="IPR032675">
    <property type="entry name" value="LRR_dom_sf"/>
</dbReference>
<dbReference type="SMART" id="SM00013">
    <property type="entry name" value="LRRNT"/>
    <property type="match status" value="1"/>
</dbReference>
<evidence type="ECO:0000259" key="4">
    <source>
        <dbReference type="SMART" id="SM00013"/>
    </source>
</evidence>
<evidence type="ECO:0000313" key="5">
    <source>
        <dbReference type="EMBL" id="EEN53539.1"/>
    </source>
</evidence>
<name>C3Z222_BRAFL</name>
<reference evidence="5" key="1">
    <citation type="journal article" date="2008" name="Nature">
        <title>The amphioxus genome and the evolution of the chordate karyotype.</title>
        <authorList>
            <consortium name="US DOE Joint Genome Institute (JGI-PGF)"/>
            <person name="Putnam N.H."/>
            <person name="Butts T."/>
            <person name="Ferrier D.E.K."/>
            <person name="Furlong R.F."/>
            <person name="Hellsten U."/>
            <person name="Kawashima T."/>
            <person name="Robinson-Rechavi M."/>
            <person name="Shoguchi E."/>
            <person name="Terry A."/>
            <person name="Yu J.-K."/>
            <person name="Benito-Gutierrez E.L."/>
            <person name="Dubchak I."/>
            <person name="Garcia-Fernandez J."/>
            <person name="Gibson-Brown J.J."/>
            <person name="Grigoriev I.V."/>
            <person name="Horton A.C."/>
            <person name="de Jong P.J."/>
            <person name="Jurka J."/>
            <person name="Kapitonov V.V."/>
            <person name="Kohara Y."/>
            <person name="Kuroki Y."/>
            <person name="Lindquist E."/>
            <person name="Lucas S."/>
            <person name="Osoegawa K."/>
            <person name="Pennacchio L.A."/>
            <person name="Salamov A.A."/>
            <person name="Satou Y."/>
            <person name="Sauka-Spengler T."/>
            <person name="Schmutz J."/>
            <person name="Shin-I T."/>
            <person name="Toyoda A."/>
            <person name="Bronner-Fraser M."/>
            <person name="Fujiyama A."/>
            <person name="Holland L.Z."/>
            <person name="Holland P.W.H."/>
            <person name="Satoh N."/>
            <person name="Rokhsar D.S."/>
        </authorList>
    </citation>
    <scope>NUCLEOTIDE SEQUENCE [LARGE SCALE GENOMIC DNA]</scope>
    <source>
        <strain evidence="5">S238N-H82</strain>
        <tissue evidence="5">Testes</tissue>
    </source>
</reference>
<dbReference type="SUPFAM" id="SSF52058">
    <property type="entry name" value="L domain-like"/>
    <property type="match status" value="1"/>
</dbReference>
<evidence type="ECO:0000256" key="1">
    <source>
        <dbReference type="ARBA" id="ARBA00022614"/>
    </source>
</evidence>
<keyword evidence="1" id="KW-0433">Leucine-rich repeat</keyword>
<evidence type="ECO:0000256" key="2">
    <source>
        <dbReference type="ARBA" id="ARBA00022729"/>
    </source>
</evidence>
<feature type="domain" description="LRRNT" evidence="4">
    <location>
        <begin position="25"/>
        <end position="56"/>
    </location>
</feature>
<dbReference type="Gene3D" id="3.80.10.10">
    <property type="entry name" value="Ribonuclease Inhibitor"/>
    <property type="match status" value="1"/>
</dbReference>
<dbReference type="InterPro" id="IPR000372">
    <property type="entry name" value="LRRNT"/>
</dbReference>
<keyword evidence="2 3" id="KW-0732">Signal</keyword>